<dbReference type="AlphaFoldDB" id="A0AAV7LCT5"/>
<sequence length="293" mass="30462">MGQKKSAEGGAQYRPSHAPSSRDPCSPVQAHNEYGIRGGGQKPCNTAKTGAATLTAPSRAHRGGLPIPEHARINAASNGTEELTRSALQELPVMYISGTRKNELGHVVLNQAACWERGVLRGPDRQSGHTAPPAAPVDCCPGLLRWGLGAARLSGQCGPVGPGPSRITGPAGRVVVPIGWGLRGARLPLGAACWRRGLCRWADRRSGRTAAPLRLPRPLRWAGCCVDWQAVWPRGAGPFGLVAVPADWGAMRSLAASCCGPGARGLGGLRCGLLAALVTAVGAPSVEGRRRTC</sequence>
<organism evidence="2 3">
    <name type="scientific">Pleurodeles waltl</name>
    <name type="common">Iberian ribbed newt</name>
    <dbReference type="NCBI Taxonomy" id="8319"/>
    <lineage>
        <taxon>Eukaryota</taxon>
        <taxon>Metazoa</taxon>
        <taxon>Chordata</taxon>
        <taxon>Craniata</taxon>
        <taxon>Vertebrata</taxon>
        <taxon>Euteleostomi</taxon>
        <taxon>Amphibia</taxon>
        <taxon>Batrachia</taxon>
        <taxon>Caudata</taxon>
        <taxon>Salamandroidea</taxon>
        <taxon>Salamandridae</taxon>
        <taxon>Pleurodelinae</taxon>
        <taxon>Pleurodeles</taxon>
    </lineage>
</organism>
<name>A0AAV7LCT5_PLEWA</name>
<dbReference type="Proteomes" id="UP001066276">
    <property type="component" value="Chromosome 11"/>
</dbReference>
<accession>A0AAV7LCT5</accession>
<gene>
    <name evidence="2" type="ORF">NDU88_002551</name>
</gene>
<dbReference type="EMBL" id="JANPWB010000015">
    <property type="protein sequence ID" value="KAJ1089400.1"/>
    <property type="molecule type" value="Genomic_DNA"/>
</dbReference>
<comment type="caution">
    <text evidence="2">The sequence shown here is derived from an EMBL/GenBank/DDBJ whole genome shotgun (WGS) entry which is preliminary data.</text>
</comment>
<reference evidence="2" key="1">
    <citation type="journal article" date="2022" name="bioRxiv">
        <title>Sequencing and chromosome-scale assembly of the giantPleurodeles waltlgenome.</title>
        <authorList>
            <person name="Brown T."/>
            <person name="Elewa A."/>
            <person name="Iarovenko S."/>
            <person name="Subramanian E."/>
            <person name="Araus A.J."/>
            <person name="Petzold A."/>
            <person name="Susuki M."/>
            <person name="Suzuki K.-i.T."/>
            <person name="Hayashi T."/>
            <person name="Toyoda A."/>
            <person name="Oliveira C."/>
            <person name="Osipova E."/>
            <person name="Leigh N.D."/>
            <person name="Simon A."/>
            <person name="Yun M.H."/>
        </authorList>
    </citation>
    <scope>NUCLEOTIDE SEQUENCE</scope>
    <source>
        <strain evidence="2">20211129_DDA</strain>
        <tissue evidence="2">Liver</tissue>
    </source>
</reference>
<feature type="region of interest" description="Disordered" evidence="1">
    <location>
        <begin position="1"/>
        <end position="48"/>
    </location>
</feature>
<evidence type="ECO:0000313" key="2">
    <source>
        <dbReference type="EMBL" id="KAJ1089400.1"/>
    </source>
</evidence>
<evidence type="ECO:0000313" key="3">
    <source>
        <dbReference type="Proteomes" id="UP001066276"/>
    </source>
</evidence>
<proteinExistence type="predicted"/>
<protein>
    <submittedName>
        <fullName evidence="2">Uncharacterized protein</fullName>
    </submittedName>
</protein>
<evidence type="ECO:0000256" key="1">
    <source>
        <dbReference type="SAM" id="MobiDB-lite"/>
    </source>
</evidence>
<keyword evidence="3" id="KW-1185">Reference proteome</keyword>